<evidence type="ECO:0000256" key="4">
    <source>
        <dbReference type="ARBA" id="ARBA00022960"/>
    </source>
</evidence>
<protein>
    <submittedName>
        <fullName evidence="9">L,D-transpeptidase</fullName>
    </submittedName>
</protein>
<feature type="chain" id="PRO_5045564584" evidence="7">
    <location>
        <begin position="24"/>
        <end position="184"/>
    </location>
</feature>
<dbReference type="Pfam" id="PF03734">
    <property type="entry name" value="YkuD"/>
    <property type="match status" value="1"/>
</dbReference>
<comment type="similarity">
    <text evidence="2">Belongs to the YkuD family.</text>
</comment>
<reference evidence="9" key="1">
    <citation type="submission" date="2022-11" db="EMBL/GenBank/DDBJ databases">
        <authorList>
            <person name="Coimbra C."/>
        </authorList>
    </citation>
    <scope>NUCLEOTIDE SEQUENCE</scope>
    <source>
        <strain evidence="9">Jales19</strain>
    </source>
</reference>
<keyword evidence="3" id="KW-0808">Transferase</keyword>
<evidence type="ECO:0000256" key="2">
    <source>
        <dbReference type="ARBA" id="ARBA00005992"/>
    </source>
</evidence>
<comment type="caution">
    <text evidence="9">The sequence shown here is derived from an EMBL/GenBank/DDBJ whole genome shotgun (WGS) entry which is preliminary data.</text>
</comment>
<keyword evidence="4" id="KW-0133">Cell shape</keyword>
<organism evidence="9 10">
    <name type="scientific">Mesorhizobium qingshengii</name>
    <dbReference type="NCBI Taxonomy" id="1165689"/>
    <lineage>
        <taxon>Bacteria</taxon>
        <taxon>Pseudomonadati</taxon>
        <taxon>Pseudomonadota</taxon>
        <taxon>Alphaproteobacteria</taxon>
        <taxon>Hyphomicrobiales</taxon>
        <taxon>Phyllobacteriaceae</taxon>
        <taxon>Mesorhizobium</taxon>
    </lineage>
</organism>
<evidence type="ECO:0000256" key="1">
    <source>
        <dbReference type="ARBA" id="ARBA00004752"/>
    </source>
</evidence>
<evidence type="ECO:0000313" key="9">
    <source>
        <dbReference type="EMBL" id="MCZ8548210.1"/>
    </source>
</evidence>
<feature type="signal peptide" evidence="7">
    <location>
        <begin position="1"/>
        <end position="23"/>
    </location>
</feature>
<comment type="pathway">
    <text evidence="1">Cell wall biogenesis; peptidoglycan biosynthesis.</text>
</comment>
<dbReference type="Proteomes" id="UP001152178">
    <property type="component" value="Unassembled WGS sequence"/>
</dbReference>
<accession>A0ABT4R304</accession>
<dbReference type="InterPro" id="IPR005490">
    <property type="entry name" value="LD_TPept_cat_dom"/>
</dbReference>
<keyword evidence="7" id="KW-0732">Signal</keyword>
<evidence type="ECO:0000313" key="10">
    <source>
        <dbReference type="Proteomes" id="UP001152178"/>
    </source>
</evidence>
<evidence type="ECO:0000256" key="6">
    <source>
        <dbReference type="ARBA" id="ARBA00023316"/>
    </source>
</evidence>
<keyword evidence="6" id="KW-0961">Cell wall biogenesis/degradation</keyword>
<keyword evidence="10" id="KW-1185">Reference proteome</keyword>
<evidence type="ECO:0000256" key="5">
    <source>
        <dbReference type="ARBA" id="ARBA00022984"/>
    </source>
</evidence>
<dbReference type="SUPFAM" id="SSF141523">
    <property type="entry name" value="L,D-transpeptidase catalytic domain-like"/>
    <property type="match status" value="1"/>
</dbReference>
<gene>
    <name evidence="9" type="ORF">OOJ09_28895</name>
</gene>
<evidence type="ECO:0000259" key="8">
    <source>
        <dbReference type="Pfam" id="PF03734"/>
    </source>
</evidence>
<dbReference type="EMBL" id="JAPFQA010000022">
    <property type="protein sequence ID" value="MCZ8548210.1"/>
    <property type="molecule type" value="Genomic_DNA"/>
</dbReference>
<name>A0ABT4R304_9HYPH</name>
<dbReference type="RefSeq" id="WP_269908464.1">
    <property type="nucleotide sequence ID" value="NZ_JAPFQA010000022.1"/>
</dbReference>
<evidence type="ECO:0000256" key="7">
    <source>
        <dbReference type="SAM" id="SignalP"/>
    </source>
</evidence>
<sequence length="184" mass="20117">MFNRRSVMFGLTAVILAPQTALAAKVKNKFVLDAKFMPQLVDFPSIYAIGSVVVDPKNRFLYLVEATGVARRYGVGVGRAGLAWSGTAEVARKAKWPSWTPTKNMIKRSPEKYGKYAGGVAGGPSNPLGSRALYLYRKREFPRTLTPSFQRRSLSDGRVRADQAAAFLAKLKGSRSSISVSTAR</sequence>
<dbReference type="CDD" id="cd16913">
    <property type="entry name" value="YkuD_like"/>
    <property type="match status" value="1"/>
</dbReference>
<evidence type="ECO:0000256" key="3">
    <source>
        <dbReference type="ARBA" id="ARBA00022679"/>
    </source>
</evidence>
<keyword evidence="5" id="KW-0573">Peptidoglycan synthesis</keyword>
<proteinExistence type="inferred from homology"/>
<feature type="domain" description="L,D-TPase catalytic" evidence="8">
    <location>
        <begin position="52"/>
        <end position="129"/>
    </location>
</feature>
<dbReference type="InterPro" id="IPR038063">
    <property type="entry name" value="Transpep_catalytic_dom"/>
</dbReference>